<gene>
    <name evidence="1" type="ORF">IR135_10995</name>
</gene>
<dbReference type="RefSeq" id="WP_115885076.1">
    <property type="nucleotide sequence ID" value="NZ_JADGLW010000011.1"/>
</dbReference>
<comment type="caution">
    <text evidence="1">The sequence shown here is derived from an EMBL/GenBank/DDBJ whole genome shotgun (WGS) entry which is preliminary data.</text>
</comment>
<organism evidence="1 2">
    <name type="scientific">Jeotgalicoccus nanhaiensis</name>
    <dbReference type="NCBI Taxonomy" id="568603"/>
    <lineage>
        <taxon>Bacteria</taxon>
        <taxon>Bacillati</taxon>
        <taxon>Bacillota</taxon>
        <taxon>Bacilli</taxon>
        <taxon>Bacillales</taxon>
        <taxon>Staphylococcaceae</taxon>
        <taxon>Jeotgalicoccus</taxon>
    </lineage>
</organism>
<sequence>MSNSSANSEFEKALVNGYIEMAEINLLIARESFYAESEAYRIGITVTERECAACNDSKDGE</sequence>
<evidence type="ECO:0000313" key="1">
    <source>
        <dbReference type="EMBL" id="MBF0754752.1"/>
    </source>
</evidence>
<dbReference type="InterPro" id="IPR013321">
    <property type="entry name" value="Arc_rbn_hlx_hlx"/>
</dbReference>
<dbReference type="EMBL" id="JADGLW010000011">
    <property type="protein sequence ID" value="MBF0754752.1"/>
    <property type="molecule type" value="Genomic_DNA"/>
</dbReference>
<accession>A0ABR9Y0P2</accession>
<dbReference type="Proteomes" id="UP000647980">
    <property type="component" value="Unassembled WGS sequence"/>
</dbReference>
<dbReference type="Gene3D" id="1.10.1220.10">
    <property type="entry name" value="Met repressor-like"/>
    <property type="match status" value="1"/>
</dbReference>
<keyword evidence="2" id="KW-1185">Reference proteome</keyword>
<name>A0ABR9Y0P2_9STAP</name>
<reference evidence="1 2" key="1">
    <citation type="submission" date="2020-10" db="EMBL/GenBank/DDBJ databases">
        <title>Mouse Oral microbiota.</title>
        <authorList>
            <person name="Joseph S."/>
            <person name="Aduse-Opoku J."/>
        </authorList>
    </citation>
    <scope>NUCLEOTIDE SEQUENCE [LARGE SCALE GENOMIC DNA]</scope>
    <source>
        <strain evidence="1 2">19428wE5_W307</strain>
    </source>
</reference>
<evidence type="ECO:0008006" key="3">
    <source>
        <dbReference type="Google" id="ProtNLM"/>
    </source>
</evidence>
<evidence type="ECO:0000313" key="2">
    <source>
        <dbReference type="Proteomes" id="UP000647980"/>
    </source>
</evidence>
<protein>
    <recommendedName>
        <fullName evidence="3">Antitoxin MazE</fullName>
    </recommendedName>
</protein>
<proteinExistence type="predicted"/>